<reference evidence="2" key="1">
    <citation type="journal article" date="2013" name="Genetics">
        <title>The draft genome and transcriptome of Panagrellus redivivus are shaped by the harsh demands of a free-living lifestyle.</title>
        <authorList>
            <person name="Srinivasan J."/>
            <person name="Dillman A.R."/>
            <person name="Macchietto M.G."/>
            <person name="Heikkinen L."/>
            <person name="Lakso M."/>
            <person name="Fracchia K.M."/>
            <person name="Antoshechkin I."/>
            <person name="Mortazavi A."/>
            <person name="Wong G."/>
            <person name="Sternberg P.W."/>
        </authorList>
    </citation>
    <scope>NUCLEOTIDE SEQUENCE [LARGE SCALE GENOMIC DNA]</scope>
    <source>
        <strain evidence="2">MT8872</strain>
    </source>
</reference>
<keyword evidence="1" id="KW-0732">Signal</keyword>
<dbReference type="WBParaSite" id="Pan_g11464.t1">
    <property type="protein sequence ID" value="Pan_g11464.t1"/>
    <property type="gene ID" value="Pan_g11464"/>
</dbReference>
<evidence type="ECO:0000313" key="3">
    <source>
        <dbReference type="WBParaSite" id="Pan_g11464.t1"/>
    </source>
</evidence>
<sequence>MQIFLVLLFMIMTFATCCIPVKSPDGSIPVETTVATTTTMPTTTPDACPDRPDLIHVFLSNNVIQSTIRPELIPQTPIQSCPSCPNGAVNFYTPEPSPNFYESMHPVAKISGSDCPNTCICATDGMCYMLTSSYVLPYFLPYCSPDNVCGTYVVLGLSGGDSNTEGLKSVTGSTLVTVAEQTDAAGGVKPVTDPATISCDGCVPSRCQTPDD</sequence>
<name>A0A7E4ZQJ3_PANRE</name>
<evidence type="ECO:0000313" key="2">
    <source>
        <dbReference type="Proteomes" id="UP000492821"/>
    </source>
</evidence>
<keyword evidence="2" id="KW-1185">Reference proteome</keyword>
<dbReference type="AlphaFoldDB" id="A0A7E4ZQJ3"/>
<protein>
    <submittedName>
        <fullName evidence="3">DUF281 domain-containing protein</fullName>
    </submittedName>
</protein>
<accession>A0A7E4ZQJ3</accession>
<proteinExistence type="predicted"/>
<feature type="signal peptide" evidence="1">
    <location>
        <begin position="1"/>
        <end position="17"/>
    </location>
</feature>
<feature type="chain" id="PRO_5028859292" evidence="1">
    <location>
        <begin position="18"/>
        <end position="212"/>
    </location>
</feature>
<organism evidence="2 3">
    <name type="scientific">Panagrellus redivivus</name>
    <name type="common">Microworm</name>
    <dbReference type="NCBI Taxonomy" id="6233"/>
    <lineage>
        <taxon>Eukaryota</taxon>
        <taxon>Metazoa</taxon>
        <taxon>Ecdysozoa</taxon>
        <taxon>Nematoda</taxon>
        <taxon>Chromadorea</taxon>
        <taxon>Rhabditida</taxon>
        <taxon>Tylenchina</taxon>
        <taxon>Panagrolaimomorpha</taxon>
        <taxon>Panagrolaimoidea</taxon>
        <taxon>Panagrolaimidae</taxon>
        <taxon>Panagrellus</taxon>
    </lineage>
</organism>
<dbReference type="Proteomes" id="UP000492821">
    <property type="component" value="Unassembled WGS sequence"/>
</dbReference>
<evidence type="ECO:0000256" key="1">
    <source>
        <dbReference type="SAM" id="SignalP"/>
    </source>
</evidence>
<reference evidence="3" key="2">
    <citation type="submission" date="2020-10" db="UniProtKB">
        <authorList>
            <consortium name="WormBaseParasite"/>
        </authorList>
    </citation>
    <scope>IDENTIFICATION</scope>
</reference>